<proteinExistence type="predicted"/>
<evidence type="ECO:0000313" key="2">
    <source>
        <dbReference type="Proteomes" id="UP001589627"/>
    </source>
</evidence>
<organism evidence="1 2">
    <name type="scientific">Actinoallomurus acaciae</name>
    <dbReference type="NCBI Taxonomy" id="502577"/>
    <lineage>
        <taxon>Bacteria</taxon>
        <taxon>Bacillati</taxon>
        <taxon>Actinomycetota</taxon>
        <taxon>Actinomycetes</taxon>
        <taxon>Streptosporangiales</taxon>
        <taxon>Thermomonosporaceae</taxon>
        <taxon>Actinoallomurus</taxon>
    </lineage>
</organism>
<dbReference type="Proteomes" id="UP001589627">
    <property type="component" value="Unassembled WGS sequence"/>
</dbReference>
<reference evidence="1 2" key="1">
    <citation type="submission" date="2024-09" db="EMBL/GenBank/DDBJ databases">
        <authorList>
            <person name="Sun Q."/>
            <person name="Mori K."/>
        </authorList>
    </citation>
    <scope>NUCLEOTIDE SEQUENCE [LARGE SCALE GENOMIC DNA]</scope>
    <source>
        <strain evidence="1 2">TBRC 0563</strain>
    </source>
</reference>
<dbReference type="EMBL" id="JBHLZP010000046">
    <property type="protein sequence ID" value="MFB9832350.1"/>
    <property type="molecule type" value="Genomic_DNA"/>
</dbReference>
<comment type="caution">
    <text evidence="1">The sequence shown here is derived from an EMBL/GenBank/DDBJ whole genome shotgun (WGS) entry which is preliminary data.</text>
</comment>
<gene>
    <name evidence="1" type="ORF">ACFFNX_09140</name>
</gene>
<keyword evidence="2" id="KW-1185">Reference proteome</keyword>
<accession>A0ABV5YBG4</accession>
<protein>
    <submittedName>
        <fullName evidence="1">Uncharacterized protein</fullName>
    </submittedName>
</protein>
<sequence>MSTSAETSGSSTRRTAARLVPFALDAAVGTMVTAFTRLPVMEALPDRPPVMARRVGALGGKEHADP</sequence>
<evidence type="ECO:0000313" key="1">
    <source>
        <dbReference type="EMBL" id="MFB9832350.1"/>
    </source>
</evidence>
<name>A0ABV5YBG4_9ACTN</name>
<dbReference type="RefSeq" id="WP_378198026.1">
    <property type="nucleotide sequence ID" value="NZ_JBHLZP010000046.1"/>
</dbReference>